<evidence type="ECO:0000313" key="4">
    <source>
        <dbReference type="EMBL" id="MBN4066511.1"/>
    </source>
</evidence>
<dbReference type="SUPFAM" id="SSF53639">
    <property type="entry name" value="AraD/HMP-PK domain-like"/>
    <property type="match status" value="1"/>
</dbReference>
<sequence>MKSLWNTEEAKGHEADPLALRVYTSRLIGQESSLVLQGGGNTSVKMTERDFFDDEIEVIYIKGSGWDLATIEKEGFAPVKMDALLKLSRRAALTDVEMVKIQRSAMTDPSAPSPSVEAILHAIIPYRYVDHTHADAIVTLTNTADGEKAIYDLFGNNLLIIPYVMPGFLLAKEVYRRTQGFDWSQCEGMVLLNHGVFTFDDTARGSYEKMIDLVSRAEKALAKKGSRRWLHTKAAAPISPVDLATMRKAVSSARAQPLFARADQSRLARSFASLSNLHDVAKRGTLTPDHVIRTKKSPVIFKEEAEKAVEAYTESYQKYFAQYATDNLTMLDPAPRWGVCPERGTIAFGHSLDELHSVSDINTHTMEAILQAEEIEGWQPVPEKELFDVEYWELEQAKLKKSAPSMLLQGKVAIVTGAASGIGRACVEELSSLGAAVGALDVNDNVISTFAEKKNILPLICDVTSEEQVTTSIETVVNSFGGIDIVISNAGTFPKSALIEEICFETWKKSLDINLTAHCLLWKKCVPFLSVGIDPIILVIASKNVPAPGPGAAAYSVAKAGLTQLARIAALELGAKGIRVNVIHPNAVFDTGIWTDKVIQQRAEQYGISPEEYKTNNILKRQIRSSDVAKLAAVMAGEAFASTTGAQIPIDGGNERVL</sequence>
<dbReference type="Pfam" id="PF13561">
    <property type="entry name" value="adh_short_C2"/>
    <property type="match status" value="1"/>
</dbReference>
<keyword evidence="5" id="KW-1185">Reference proteome</keyword>
<dbReference type="PROSITE" id="PS00061">
    <property type="entry name" value="ADH_SHORT"/>
    <property type="match status" value="1"/>
</dbReference>
<keyword evidence="2" id="KW-0560">Oxidoreductase</keyword>
<dbReference type="SUPFAM" id="SSF51735">
    <property type="entry name" value="NAD(P)-binding Rossmann-fold domains"/>
    <property type="match status" value="1"/>
</dbReference>
<proteinExistence type="inferred from homology"/>
<dbReference type="PRINTS" id="PR00081">
    <property type="entry name" value="GDHRDH"/>
</dbReference>
<gene>
    <name evidence="4" type="ORF">JYU14_00295</name>
</gene>
<dbReference type="PANTHER" id="PTHR24321">
    <property type="entry name" value="DEHYDROGENASES, SHORT CHAIN"/>
    <property type="match status" value="1"/>
</dbReference>
<dbReference type="NCBIfam" id="NF006196">
    <property type="entry name" value="PRK08324.2-4"/>
    <property type="match status" value="1"/>
</dbReference>
<name>A0ABS3AQG9_9BACT</name>
<dbReference type="EMBL" id="JAFITR010000003">
    <property type="protein sequence ID" value="MBN4066511.1"/>
    <property type="molecule type" value="Genomic_DNA"/>
</dbReference>
<evidence type="ECO:0000256" key="2">
    <source>
        <dbReference type="ARBA" id="ARBA00023002"/>
    </source>
</evidence>
<dbReference type="PANTHER" id="PTHR24321:SF14">
    <property type="entry name" value="SHORT-CHAIN TYPE DEHYDROGENASE_REDUCTASE BLR2146-RELATED"/>
    <property type="match status" value="1"/>
</dbReference>
<reference evidence="4 5" key="1">
    <citation type="submission" date="2021-02" db="EMBL/GenBank/DDBJ databases">
        <title>Activity-based single-cell genomes from oceanic crustal fluid captures similar information to metagenomic and metatranscriptomic surveys with orders of magnitude less sampling.</title>
        <authorList>
            <person name="D'Angelo T.S."/>
            <person name="Orcutt B.N."/>
        </authorList>
    </citation>
    <scope>NUCLEOTIDE SEQUENCE [LARGE SCALE GENOMIC DNA]</scope>
    <source>
        <strain evidence="4">AH-315-G07</strain>
    </source>
</reference>
<evidence type="ECO:0000259" key="3">
    <source>
        <dbReference type="SMART" id="SM01007"/>
    </source>
</evidence>
<protein>
    <submittedName>
        <fullName evidence="4">Bifunctional aldolase/short-chain dehydrogenase</fullName>
    </submittedName>
</protein>
<dbReference type="InterPro" id="IPR036291">
    <property type="entry name" value="NAD(P)-bd_dom_sf"/>
</dbReference>
<comment type="similarity">
    <text evidence="1">Belongs to the short-chain dehydrogenases/reductases (SDR) family.</text>
</comment>
<dbReference type="InterPro" id="IPR020904">
    <property type="entry name" value="Sc_DH/Rdtase_CS"/>
</dbReference>
<accession>A0ABS3AQG9</accession>
<organism evidence="4 5">
    <name type="scientific">Simkania negevensis</name>
    <dbReference type="NCBI Taxonomy" id="83561"/>
    <lineage>
        <taxon>Bacteria</taxon>
        <taxon>Pseudomonadati</taxon>
        <taxon>Chlamydiota</taxon>
        <taxon>Chlamydiia</taxon>
        <taxon>Parachlamydiales</taxon>
        <taxon>Simkaniaceae</taxon>
        <taxon>Simkania</taxon>
    </lineage>
</organism>
<feature type="domain" description="Class II aldolase/adducin N-terminal" evidence="3">
    <location>
        <begin position="20"/>
        <end position="221"/>
    </location>
</feature>
<dbReference type="InterPro" id="IPR001303">
    <property type="entry name" value="Aldolase_II/adducin_N"/>
</dbReference>
<evidence type="ECO:0000313" key="5">
    <source>
        <dbReference type="Proteomes" id="UP000722121"/>
    </source>
</evidence>
<dbReference type="InterPro" id="IPR002347">
    <property type="entry name" value="SDR_fam"/>
</dbReference>
<evidence type="ECO:0000256" key="1">
    <source>
        <dbReference type="ARBA" id="ARBA00006484"/>
    </source>
</evidence>
<dbReference type="Gene3D" id="3.40.50.720">
    <property type="entry name" value="NAD(P)-binding Rossmann-like Domain"/>
    <property type="match status" value="1"/>
</dbReference>
<comment type="caution">
    <text evidence="4">The sequence shown here is derived from an EMBL/GenBank/DDBJ whole genome shotgun (WGS) entry which is preliminary data.</text>
</comment>
<dbReference type="Gene3D" id="3.40.225.10">
    <property type="entry name" value="Class II aldolase/adducin N-terminal domain"/>
    <property type="match status" value="1"/>
</dbReference>
<dbReference type="Proteomes" id="UP000722121">
    <property type="component" value="Unassembled WGS sequence"/>
</dbReference>
<dbReference type="InterPro" id="IPR036409">
    <property type="entry name" value="Aldolase_II/adducin_N_sf"/>
</dbReference>
<dbReference type="Pfam" id="PF00596">
    <property type="entry name" value="Aldolase_II"/>
    <property type="match status" value="1"/>
</dbReference>
<dbReference type="SMART" id="SM01007">
    <property type="entry name" value="Aldolase_II"/>
    <property type="match status" value="1"/>
</dbReference>